<keyword evidence="1" id="KW-0812">Transmembrane</keyword>
<evidence type="ECO:0008006" key="4">
    <source>
        <dbReference type="Google" id="ProtNLM"/>
    </source>
</evidence>
<feature type="transmembrane region" description="Helical" evidence="1">
    <location>
        <begin position="60"/>
        <end position="80"/>
    </location>
</feature>
<comment type="caution">
    <text evidence="2">The sequence shown here is derived from an EMBL/GenBank/DDBJ whole genome shotgun (WGS) entry which is preliminary data.</text>
</comment>
<feature type="transmembrane region" description="Helical" evidence="1">
    <location>
        <begin position="406"/>
        <end position="428"/>
    </location>
</feature>
<feature type="transmembrane region" description="Helical" evidence="1">
    <location>
        <begin position="191"/>
        <end position="208"/>
    </location>
</feature>
<reference evidence="3" key="1">
    <citation type="submission" date="2019-08" db="EMBL/GenBank/DDBJ databases">
        <title>Arthrobacter sp. nov., isolated from plateau pika and Tibetan wild ass.</title>
        <authorList>
            <person name="Ge Y."/>
        </authorList>
    </citation>
    <scope>NUCLEOTIDE SEQUENCE [LARGE SCALE GENOMIC DNA]</scope>
    <source>
        <strain evidence="3">HF-1365</strain>
    </source>
</reference>
<feature type="transmembrane region" description="Helical" evidence="1">
    <location>
        <begin position="167"/>
        <end position="184"/>
    </location>
</feature>
<dbReference type="Proteomes" id="UP000470010">
    <property type="component" value="Unassembled WGS sequence"/>
</dbReference>
<feature type="transmembrane region" description="Helical" evidence="1">
    <location>
        <begin position="350"/>
        <end position="370"/>
    </location>
</feature>
<evidence type="ECO:0000256" key="1">
    <source>
        <dbReference type="SAM" id="Phobius"/>
    </source>
</evidence>
<feature type="transmembrane region" description="Helical" evidence="1">
    <location>
        <begin position="38"/>
        <end position="55"/>
    </location>
</feature>
<sequence>MESASNANVVTVKNILGLFCLVLSLCIAMLGIWDDARLIIGLLLVSCSLCLIVHVRRNVILFVICFVIMYSNYSAVVANVFPPYSGYDTMYSNSPYSAETLLACMIFMSTLLMFIPAYIPETPFFSLFSCIPSFKYRIVSTLVLSIALLVIFASGLSGLFAEGRASVSSIFEYAYLLLLVGFLLSGDSKVCRSIFLILAILYIVQPLLGGNRANMLNVALLFFVLFASNRFTWKSVLPLLLVGTLFLVTFGYYRSSDHFGFLYIVSQMRNALITTVQNSFIWDTASYAFQQSVAFLDLKDDINIGTSLYLLGQWVQSWFLGSSVVPDSALPVYVQERIGGLGGGFLPVYFYFYFGVPGVILSGAMVGFWFKKIACLGEAVSPAMAFLSVGIAVTVCRWYLYSPAAFTSSMSFSIVICVFLSFFVNNFFKPRSVVDRGSPDLRVQKSI</sequence>
<feature type="transmembrane region" description="Helical" evidence="1">
    <location>
        <begin position="236"/>
        <end position="253"/>
    </location>
</feature>
<dbReference type="EMBL" id="VTFZ01000002">
    <property type="protein sequence ID" value="MRX79685.1"/>
    <property type="molecule type" value="Genomic_DNA"/>
</dbReference>
<feature type="transmembrane region" description="Helical" evidence="1">
    <location>
        <begin position="382"/>
        <end position="400"/>
    </location>
</feature>
<keyword evidence="3" id="KW-1185">Reference proteome</keyword>
<dbReference type="AlphaFoldDB" id="A0A7K0G7A9"/>
<evidence type="ECO:0000313" key="2">
    <source>
        <dbReference type="EMBL" id="MRX79685.1"/>
    </source>
</evidence>
<gene>
    <name evidence="2" type="ORF">GJE22_03560</name>
</gene>
<evidence type="ECO:0000313" key="3">
    <source>
        <dbReference type="Proteomes" id="UP000470010"/>
    </source>
</evidence>
<feature type="transmembrane region" description="Helical" evidence="1">
    <location>
        <begin position="12"/>
        <end position="32"/>
    </location>
</feature>
<keyword evidence="1" id="KW-1133">Transmembrane helix</keyword>
<protein>
    <recommendedName>
        <fullName evidence="4">O-antigen polysaccharide polymerase Wzy</fullName>
    </recommendedName>
</protein>
<proteinExistence type="predicted"/>
<feature type="transmembrane region" description="Helical" evidence="1">
    <location>
        <begin position="139"/>
        <end position="161"/>
    </location>
</feature>
<dbReference type="RefSeq" id="WP_144687837.1">
    <property type="nucleotide sequence ID" value="NZ_VLLQ01000002.1"/>
</dbReference>
<name>A0A7K0G7A9_9ACTN</name>
<feature type="transmembrane region" description="Helical" evidence="1">
    <location>
        <begin position="100"/>
        <end position="119"/>
    </location>
</feature>
<accession>A0A7K0G7A9</accession>
<organism evidence="2 3">
    <name type="scientific">Enorma shizhengliae</name>
    <dbReference type="NCBI Taxonomy" id="2606615"/>
    <lineage>
        <taxon>Bacteria</taxon>
        <taxon>Bacillati</taxon>
        <taxon>Actinomycetota</taxon>
        <taxon>Coriobacteriia</taxon>
        <taxon>Coriobacteriales</taxon>
        <taxon>Coriobacteriaceae</taxon>
        <taxon>Enorma</taxon>
    </lineage>
</organism>
<keyword evidence="1" id="KW-0472">Membrane</keyword>